<dbReference type="GO" id="GO:0003723">
    <property type="term" value="F:RNA binding"/>
    <property type="evidence" value="ECO:0007669"/>
    <property type="project" value="UniProtKB-KW"/>
</dbReference>
<accession>A0A482W3F2</accession>
<dbReference type="Pfam" id="PF11538">
    <property type="entry name" value="Snurportin1"/>
    <property type="match status" value="1"/>
</dbReference>
<evidence type="ECO:0000259" key="10">
    <source>
        <dbReference type="Pfam" id="PF11538"/>
    </source>
</evidence>
<reference evidence="12 13" key="1">
    <citation type="submission" date="2017-03" db="EMBL/GenBank/DDBJ databases">
        <title>Genome of the blue death feigning beetle - Asbolus verrucosus.</title>
        <authorList>
            <person name="Rider S.D."/>
        </authorList>
    </citation>
    <scope>NUCLEOTIDE SEQUENCE [LARGE SCALE GENOMIC DNA]</scope>
    <source>
        <strain evidence="12">Butters</strain>
        <tissue evidence="12">Head and leg muscle</tissue>
    </source>
</reference>
<evidence type="ECO:0000256" key="2">
    <source>
        <dbReference type="ARBA" id="ARBA00004123"/>
    </source>
</evidence>
<evidence type="ECO:0000313" key="12">
    <source>
        <dbReference type="EMBL" id="RZC39279.1"/>
    </source>
</evidence>
<dbReference type="Proteomes" id="UP000292052">
    <property type="component" value="Unassembled WGS sequence"/>
</dbReference>
<keyword evidence="9" id="KW-0539">Nucleus</keyword>
<dbReference type="GO" id="GO:0061015">
    <property type="term" value="P:snRNA import into nucleus"/>
    <property type="evidence" value="ECO:0007669"/>
    <property type="project" value="InterPro"/>
</dbReference>
<keyword evidence="6" id="KW-0813">Transport</keyword>
<keyword evidence="7" id="KW-0963">Cytoplasm</keyword>
<dbReference type="GO" id="GO:0005634">
    <property type="term" value="C:nucleus"/>
    <property type="evidence" value="ECO:0007669"/>
    <property type="project" value="UniProtKB-SubCell"/>
</dbReference>
<dbReference type="Pfam" id="PF21974">
    <property type="entry name" value="SPN1_m3Gcap_bd"/>
    <property type="match status" value="1"/>
</dbReference>
<evidence type="ECO:0000256" key="3">
    <source>
        <dbReference type="ARBA" id="ARBA00004496"/>
    </source>
</evidence>
<keyword evidence="13" id="KW-1185">Reference proteome</keyword>
<dbReference type="OrthoDB" id="10003593at2759"/>
<evidence type="ECO:0000256" key="7">
    <source>
        <dbReference type="ARBA" id="ARBA00022490"/>
    </source>
</evidence>
<comment type="caution">
    <text evidence="12">The sequence shown here is derived from an EMBL/GenBank/DDBJ whole genome shotgun (WGS) entry which is preliminary data.</text>
</comment>
<evidence type="ECO:0000259" key="11">
    <source>
        <dbReference type="Pfam" id="PF21974"/>
    </source>
</evidence>
<evidence type="ECO:0000256" key="9">
    <source>
        <dbReference type="ARBA" id="ARBA00023242"/>
    </source>
</evidence>
<evidence type="ECO:0000256" key="5">
    <source>
        <dbReference type="ARBA" id="ARBA00016034"/>
    </source>
</evidence>
<proteinExistence type="inferred from homology"/>
<evidence type="ECO:0000256" key="4">
    <source>
        <dbReference type="ARBA" id="ARBA00007540"/>
    </source>
</evidence>
<dbReference type="AlphaFoldDB" id="A0A482W3F2"/>
<dbReference type="GO" id="GO:0005737">
    <property type="term" value="C:cytoplasm"/>
    <property type="evidence" value="ECO:0007669"/>
    <property type="project" value="UniProtKB-SubCell"/>
</dbReference>
<evidence type="ECO:0000313" key="13">
    <source>
        <dbReference type="Proteomes" id="UP000292052"/>
    </source>
</evidence>
<dbReference type="CDD" id="cd09232">
    <property type="entry name" value="Snurportin-1_C"/>
    <property type="match status" value="1"/>
</dbReference>
<dbReference type="EMBL" id="QDEB01035934">
    <property type="protein sequence ID" value="RZC39279.1"/>
    <property type="molecule type" value="Genomic_DNA"/>
</dbReference>
<name>A0A482W3F2_ASBVE</name>
<feature type="domain" description="Snurportin-1 N-terminal" evidence="10">
    <location>
        <begin position="19"/>
        <end position="53"/>
    </location>
</feature>
<keyword evidence="8" id="KW-0694">RNA-binding</keyword>
<organism evidence="12 13">
    <name type="scientific">Asbolus verrucosus</name>
    <name type="common">Desert ironclad beetle</name>
    <dbReference type="NCBI Taxonomy" id="1661398"/>
    <lineage>
        <taxon>Eukaryota</taxon>
        <taxon>Metazoa</taxon>
        <taxon>Ecdysozoa</taxon>
        <taxon>Arthropoda</taxon>
        <taxon>Hexapoda</taxon>
        <taxon>Insecta</taxon>
        <taxon>Pterygota</taxon>
        <taxon>Neoptera</taxon>
        <taxon>Endopterygota</taxon>
        <taxon>Coleoptera</taxon>
        <taxon>Polyphaga</taxon>
        <taxon>Cucujiformia</taxon>
        <taxon>Tenebrionidae</taxon>
        <taxon>Pimeliinae</taxon>
        <taxon>Asbolus</taxon>
    </lineage>
</organism>
<dbReference type="SUPFAM" id="SSF56091">
    <property type="entry name" value="DNA ligase/mRNA capping enzyme, catalytic domain"/>
    <property type="match status" value="1"/>
</dbReference>
<dbReference type="InterPro" id="IPR047857">
    <property type="entry name" value="Snurportin1_C"/>
</dbReference>
<gene>
    <name evidence="12" type="ORF">BDFB_000169</name>
</gene>
<protein>
    <recommendedName>
        <fullName evidence="5">Snurportin-1</fullName>
    </recommendedName>
</protein>
<sequence>LEENNEELCDNVSSFTDLYKYSSRTASFTQKKRRELFLQKQKEKRCEAFDEKRDLSELFTEEPLESMEYEASKAPKVCRKFPFSFKLMESEWLTEMPEDLADSWLVKLCPQGVRYLVVAHKGITTCYLRNGRPCLKFKSNLPGGSVQNYGHRFTVLDCIYNKDVNSFFVYDVLAWNSMSLINAEAHMRFCWLKSKFAENPEICITKHPKNFHFILMDFFPAQNDLLQEYMFIPHIVNECEMPFEGVLFYHKEGHYVFSNSPLVGWLKTFMLPKAFNIDVHHIHLQNKPENYESVQQYLNCKKKRRKNRKSNLMEMEQIEAESENIECDNV</sequence>
<dbReference type="STRING" id="1661398.A0A482W3F2"/>
<comment type="similarity">
    <text evidence="4">Belongs to the snurportin family.</text>
</comment>
<dbReference type="PANTHER" id="PTHR13403:SF6">
    <property type="entry name" value="SNURPORTIN-1"/>
    <property type="match status" value="1"/>
</dbReference>
<evidence type="ECO:0000256" key="8">
    <source>
        <dbReference type="ARBA" id="ARBA00022884"/>
    </source>
</evidence>
<dbReference type="InterPro" id="IPR017336">
    <property type="entry name" value="Snurportin-1"/>
</dbReference>
<dbReference type="Gene3D" id="3.30.470.30">
    <property type="entry name" value="DNA ligase/mRNA capping enzyme"/>
    <property type="match status" value="1"/>
</dbReference>
<dbReference type="PANTHER" id="PTHR13403">
    <property type="entry name" value="SNURPORTIN1 RNUT1 PROTEIN RNA, U TRANSPORTER 1"/>
    <property type="match status" value="1"/>
</dbReference>
<comment type="function">
    <text evidence="1">Functions as an U snRNP-specific nuclear import adapter. Involved in the trimethylguanosine (m3G)-cap-dependent nuclear import of U snRNPs. Binds specifically to the terminal m3G-cap U snRNAs.</text>
</comment>
<comment type="subcellular location">
    <subcellularLocation>
        <location evidence="3">Cytoplasm</location>
    </subcellularLocation>
    <subcellularLocation>
        <location evidence="2">Nucleus</location>
    </subcellularLocation>
</comment>
<dbReference type="InterPro" id="IPR024721">
    <property type="entry name" value="Snurportin-1_N"/>
</dbReference>
<evidence type="ECO:0000256" key="6">
    <source>
        <dbReference type="ARBA" id="ARBA00022448"/>
    </source>
</evidence>
<evidence type="ECO:0000256" key="1">
    <source>
        <dbReference type="ARBA" id="ARBA00003975"/>
    </source>
</evidence>
<feature type="domain" description="Snurportin-1 m3G cap-binding" evidence="11">
    <location>
        <begin position="86"/>
        <end position="267"/>
    </location>
</feature>
<feature type="non-terminal residue" evidence="12">
    <location>
        <position position="1"/>
    </location>
</feature>